<dbReference type="HOGENOM" id="CLU_1288989_0_0_1"/>
<evidence type="ECO:0000256" key="1">
    <source>
        <dbReference type="SAM" id="MobiDB-lite"/>
    </source>
</evidence>
<reference evidence="3" key="1">
    <citation type="journal article" date="2014" name="Proc. Natl. Acad. Sci. U.S.A.">
        <title>Extensive sampling of basidiomycete genomes demonstrates inadequacy of the white-rot/brown-rot paradigm for wood decay fungi.</title>
        <authorList>
            <person name="Riley R."/>
            <person name="Salamov A.A."/>
            <person name="Brown D.W."/>
            <person name="Nagy L.G."/>
            <person name="Floudas D."/>
            <person name="Held B.W."/>
            <person name="Levasseur A."/>
            <person name="Lombard V."/>
            <person name="Morin E."/>
            <person name="Otillar R."/>
            <person name="Lindquist E.A."/>
            <person name="Sun H."/>
            <person name="LaButti K.M."/>
            <person name="Schmutz J."/>
            <person name="Jabbour D."/>
            <person name="Luo H."/>
            <person name="Baker S.E."/>
            <person name="Pisabarro A.G."/>
            <person name="Walton J.D."/>
            <person name="Blanchette R.A."/>
            <person name="Henrissat B."/>
            <person name="Martin F."/>
            <person name="Cullen D."/>
            <person name="Hibbett D.S."/>
            <person name="Grigoriev I.V."/>
        </authorList>
    </citation>
    <scope>NUCLEOTIDE SEQUENCE [LARGE SCALE GENOMIC DNA]</scope>
    <source>
        <strain evidence="3">CBS 339.88</strain>
    </source>
</reference>
<name>A0A067TDL1_GALM3</name>
<proteinExistence type="predicted"/>
<dbReference type="EMBL" id="KL142371">
    <property type="protein sequence ID" value="KDR81315.1"/>
    <property type="molecule type" value="Genomic_DNA"/>
</dbReference>
<dbReference type="Proteomes" id="UP000027222">
    <property type="component" value="Unassembled WGS sequence"/>
</dbReference>
<evidence type="ECO:0000313" key="2">
    <source>
        <dbReference type="EMBL" id="KDR81315.1"/>
    </source>
</evidence>
<organism evidence="2 3">
    <name type="scientific">Galerina marginata (strain CBS 339.88)</name>
    <dbReference type="NCBI Taxonomy" id="685588"/>
    <lineage>
        <taxon>Eukaryota</taxon>
        <taxon>Fungi</taxon>
        <taxon>Dikarya</taxon>
        <taxon>Basidiomycota</taxon>
        <taxon>Agaricomycotina</taxon>
        <taxon>Agaricomycetes</taxon>
        <taxon>Agaricomycetidae</taxon>
        <taxon>Agaricales</taxon>
        <taxon>Agaricineae</taxon>
        <taxon>Strophariaceae</taxon>
        <taxon>Galerina</taxon>
    </lineage>
</organism>
<keyword evidence="3" id="KW-1185">Reference proteome</keyword>
<gene>
    <name evidence="2" type="ORF">GALMADRAFT_1125623</name>
</gene>
<sequence>MARVSKNWSQDKVQPHVNTHNVDNGWSSTSRPNTERKKSLMEGVRAGAADEQTRTDIDSQVYAITPRLEAKLKVMTWPLKRENVKVEGREGGYAALIFEPPGLTMTRMIVRKKGSQEMFSKTRKQPNPGTIAGRGVAESLVHNPTSPPPRPCSPSSWACLPTHAPQCPTRLSSSPSFLPDFGDTSDIWPRSPMPETLNLPPESQTANGAGSGLE</sequence>
<evidence type="ECO:0000313" key="3">
    <source>
        <dbReference type="Proteomes" id="UP000027222"/>
    </source>
</evidence>
<feature type="region of interest" description="Disordered" evidence="1">
    <location>
        <begin position="1"/>
        <end position="51"/>
    </location>
</feature>
<dbReference type="AlphaFoldDB" id="A0A067TDL1"/>
<accession>A0A067TDL1</accession>
<feature type="region of interest" description="Disordered" evidence="1">
    <location>
        <begin position="163"/>
        <end position="214"/>
    </location>
</feature>
<protein>
    <submittedName>
        <fullName evidence="2">Uncharacterized protein</fullName>
    </submittedName>
</protein>
<feature type="compositionally biased region" description="Polar residues" evidence="1">
    <location>
        <begin position="1"/>
        <end position="32"/>
    </location>
</feature>